<name>A0A014NB73_9HYPO</name>
<dbReference type="InterPro" id="IPR052360">
    <property type="entry name" value="Transcr_Regulatory_Proteins"/>
</dbReference>
<dbReference type="EMBL" id="JELW01000028">
    <property type="protein sequence ID" value="EXU98261.1"/>
    <property type="molecule type" value="Genomic_DNA"/>
</dbReference>
<dbReference type="PROSITE" id="PS50048">
    <property type="entry name" value="ZN2_CY6_FUNGAL_2"/>
    <property type="match status" value="1"/>
</dbReference>
<dbReference type="Proteomes" id="UP000030151">
    <property type="component" value="Unassembled WGS sequence"/>
</dbReference>
<reference evidence="9 10" key="1">
    <citation type="submission" date="2014-02" db="EMBL/GenBank/DDBJ databases">
        <title>The genome sequence of the entomopathogenic fungus Metarhizium robertsii ARSEF 2575.</title>
        <authorList>
            <person name="Giuliano Garisto Donzelli B."/>
            <person name="Roe B.A."/>
            <person name="Macmil S.L."/>
            <person name="Krasnoff S.B."/>
            <person name="Gibson D.M."/>
        </authorList>
    </citation>
    <scope>NUCLEOTIDE SEQUENCE [LARGE SCALE GENOMIC DNA]</scope>
    <source>
        <strain evidence="9 10">ARSEF 2575</strain>
    </source>
</reference>
<dbReference type="AlphaFoldDB" id="A0A014NB73"/>
<evidence type="ECO:0000313" key="10">
    <source>
        <dbReference type="Proteomes" id="UP000030151"/>
    </source>
</evidence>
<evidence type="ECO:0000313" key="9">
    <source>
        <dbReference type="EMBL" id="EXU98261.1"/>
    </source>
</evidence>
<dbReference type="GO" id="GO:0003677">
    <property type="term" value="F:DNA binding"/>
    <property type="evidence" value="ECO:0007669"/>
    <property type="project" value="UniProtKB-KW"/>
</dbReference>
<protein>
    <submittedName>
        <fullName evidence="9">Zn(2)-Cys(6) zinc finger domain protein</fullName>
    </submittedName>
</protein>
<keyword evidence="1" id="KW-0479">Metal-binding</keyword>
<gene>
    <name evidence="9" type="ORF">X797_008651</name>
</gene>
<dbReference type="HOGENOM" id="CLU_019524_0_0_1"/>
<sequence length="492" mass="54900">MHVAAGQHAYQAPPGTGIPDTQSWPALAQRQKRWAPKARTGCLTCRRRRIKCDETKPVCNRCTISANYCERYDVTHNIIAAAQASLSSPKSPLCNANDRTSSKLLYFLNVTDPGYGLNSWRPNLLKQLPQRMGYSKVLDTTVATFTSLLETLHGPSAFQQPSHRSRQLYISSLKGLQRALAAPDERYRLSTIFSASLLAQCHVWMHQNSTIACGHGQGLTHLLKVLLVQRPKDPFALGLCYAMLAEVVEQAVFNPNIQLFPWIQTLYSLPGPPLWKPSTSTATKPELTAVNLAPISMIPGLMRNPRENKHQVQSTYDYLIEVCLLVNKCVMANKECPYFDTWDFMRLNEIHGMCAGSAVVLNAFLRTFHPSNTALVGQKVVLCAQVIALAERAMHERPLCAHHVPQALLAAWCVTDGHVKARLRQLLQDYRETYAMARLVYFVASWPEAPAQIQDIPWFTMYDGRGGSHKGSGKDGPLGGTNQRLTEYCCIL</sequence>
<evidence type="ECO:0000259" key="8">
    <source>
        <dbReference type="PROSITE" id="PS50048"/>
    </source>
</evidence>
<comment type="caution">
    <text evidence="9">The sequence shown here is derived from an EMBL/GenBank/DDBJ whole genome shotgun (WGS) entry which is preliminary data.</text>
</comment>
<feature type="domain" description="Zn(2)-C6 fungal-type" evidence="8">
    <location>
        <begin position="41"/>
        <end position="69"/>
    </location>
</feature>
<evidence type="ECO:0000256" key="3">
    <source>
        <dbReference type="ARBA" id="ARBA00023015"/>
    </source>
</evidence>
<keyword evidence="3" id="KW-0805">Transcription regulation</keyword>
<evidence type="ECO:0000256" key="4">
    <source>
        <dbReference type="ARBA" id="ARBA00023125"/>
    </source>
</evidence>
<evidence type="ECO:0000256" key="1">
    <source>
        <dbReference type="ARBA" id="ARBA00022723"/>
    </source>
</evidence>
<dbReference type="Pfam" id="PF00172">
    <property type="entry name" value="Zn_clus"/>
    <property type="match status" value="1"/>
</dbReference>
<organism evidence="9 10">
    <name type="scientific">Metarhizium robertsii</name>
    <dbReference type="NCBI Taxonomy" id="568076"/>
    <lineage>
        <taxon>Eukaryota</taxon>
        <taxon>Fungi</taxon>
        <taxon>Dikarya</taxon>
        <taxon>Ascomycota</taxon>
        <taxon>Pezizomycotina</taxon>
        <taxon>Sordariomycetes</taxon>
        <taxon>Hypocreomycetidae</taxon>
        <taxon>Hypocreales</taxon>
        <taxon>Clavicipitaceae</taxon>
        <taxon>Metarhizium</taxon>
    </lineage>
</organism>
<proteinExistence type="predicted"/>
<dbReference type="Gene3D" id="4.10.240.10">
    <property type="entry name" value="Zn(2)-C6 fungal-type DNA-binding domain"/>
    <property type="match status" value="1"/>
</dbReference>
<evidence type="ECO:0000256" key="2">
    <source>
        <dbReference type="ARBA" id="ARBA00022833"/>
    </source>
</evidence>
<keyword evidence="4" id="KW-0238">DNA-binding</keyword>
<dbReference type="CDD" id="cd00067">
    <property type="entry name" value="GAL4"/>
    <property type="match status" value="1"/>
</dbReference>
<dbReference type="SMART" id="SM00066">
    <property type="entry name" value="GAL4"/>
    <property type="match status" value="1"/>
</dbReference>
<keyword evidence="5" id="KW-0804">Transcription</keyword>
<evidence type="ECO:0000256" key="5">
    <source>
        <dbReference type="ARBA" id="ARBA00023163"/>
    </source>
</evidence>
<feature type="region of interest" description="Disordered" evidence="7">
    <location>
        <begin position="1"/>
        <end position="22"/>
    </location>
</feature>
<dbReference type="PANTHER" id="PTHR36206">
    <property type="entry name" value="ASPERCRYPTIN BIOSYNTHESIS CLUSTER-SPECIFIC TRANSCRIPTION REGULATOR ATNN-RELATED"/>
    <property type="match status" value="1"/>
</dbReference>
<keyword evidence="2" id="KW-0862">Zinc</keyword>
<dbReference type="PANTHER" id="PTHR36206:SF13">
    <property type="entry name" value="TRANSCRIPTIONAL REGULATORY PROTEIN MOC3"/>
    <property type="match status" value="1"/>
</dbReference>
<accession>A0A014NB73</accession>
<dbReference type="SUPFAM" id="SSF57701">
    <property type="entry name" value="Zn2/Cys6 DNA-binding domain"/>
    <property type="match status" value="1"/>
</dbReference>
<evidence type="ECO:0000256" key="7">
    <source>
        <dbReference type="SAM" id="MobiDB-lite"/>
    </source>
</evidence>
<evidence type="ECO:0000256" key="6">
    <source>
        <dbReference type="ARBA" id="ARBA00023242"/>
    </source>
</evidence>
<dbReference type="InterPro" id="IPR001138">
    <property type="entry name" value="Zn2Cys6_DnaBD"/>
</dbReference>
<dbReference type="GO" id="GO:0008270">
    <property type="term" value="F:zinc ion binding"/>
    <property type="evidence" value="ECO:0007669"/>
    <property type="project" value="InterPro"/>
</dbReference>
<dbReference type="InterPro" id="IPR036864">
    <property type="entry name" value="Zn2-C6_fun-type_DNA-bd_sf"/>
</dbReference>
<keyword evidence="6" id="KW-0539">Nucleus</keyword>
<dbReference type="GO" id="GO:0000981">
    <property type="term" value="F:DNA-binding transcription factor activity, RNA polymerase II-specific"/>
    <property type="evidence" value="ECO:0007669"/>
    <property type="project" value="InterPro"/>
</dbReference>